<evidence type="ECO:0000313" key="3">
    <source>
        <dbReference type="Proteomes" id="UP001205601"/>
    </source>
</evidence>
<proteinExistence type="predicted"/>
<evidence type="ECO:0000313" key="2">
    <source>
        <dbReference type="EMBL" id="MCT8330381.1"/>
    </source>
</evidence>
<dbReference type="EMBL" id="JAOCQF010000002">
    <property type="protein sequence ID" value="MCT8330381.1"/>
    <property type="molecule type" value="Genomic_DNA"/>
</dbReference>
<organism evidence="2 3">
    <name type="scientific">Albidovulum sediminis</name>
    <dbReference type="NCBI Taxonomy" id="3066345"/>
    <lineage>
        <taxon>Bacteria</taxon>
        <taxon>Pseudomonadati</taxon>
        <taxon>Pseudomonadota</taxon>
        <taxon>Alphaproteobacteria</taxon>
        <taxon>Rhodobacterales</taxon>
        <taxon>Paracoccaceae</taxon>
        <taxon>Albidovulum</taxon>
    </lineage>
</organism>
<dbReference type="Proteomes" id="UP001205601">
    <property type="component" value="Unassembled WGS sequence"/>
</dbReference>
<sequence length="149" mass="16434">MTGETCRRVGRGWRQARMVLMWAAMAATVMTRSGSDARAEETLTLPSGMVVSYLDTIHSAPGPEGLTIRFRFVAADLALRPADEATLADMTWLCETYALPRLASTGPVPEQVIITLADRPVEFGTADPEATQYFEAFRPEGETCEWEVF</sequence>
<protein>
    <submittedName>
        <fullName evidence="2">DUF6497 family protein</fullName>
    </submittedName>
</protein>
<name>A0ABT2NN97_9RHOB</name>
<keyword evidence="1" id="KW-0732">Signal</keyword>
<dbReference type="InterPro" id="IPR045467">
    <property type="entry name" value="DUF6497"/>
</dbReference>
<comment type="caution">
    <text evidence="2">The sequence shown here is derived from an EMBL/GenBank/DDBJ whole genome shotgun (WGS) entry which is preliminary data.</text>
</comment>
<keyword evidence="3" id="KW-1185">Reference proteome</keyword>
<accession>A0ABT2NN97</accession>
<evidence type="ECO:0000256" key="1">
    <source>
        <dbReference type="SAM" id="SignalP"/>
    </source>
</evidence>
<feature type="chain" id="PRO_5045131372" evidence="1">
    <location>
        <begin position="27"/>
        <end position="149"/>
    </location>
</feature>
<gene>
    <name evidence="2" type="ORF">N5I32_12710</name>
</gene>
<reference evidence="3" key="1">
    <citation type="submission" date="2023-07" db="EMBL/GenBank/DDBJ databases">
        <title>Defluviimonas sediminis sp. nov., isolated from mangrove sediment.</title>
        <authorList>
            <person name="Liu L."/>
            <person name="Li J."/>
            <person name="Huang Y."/>
            <person name="Pan J."/>
            <person name="Li M."/>
        </authorList>
    </citation>
    <scope>NUCLEOTIDE SEQUENCE [LARGE SCALE GENOMIC DNA]</scope>
    <source>
        <strain evidence="3">FT324</strain>
    </source>
</reference>
<feature type="signal peptide" evidence="1">
    <location>
        <begin position="1"/>
        <end position="26"/>
    </location>
</feature>
<dbReference type="RefSeq" id="WP_261496248.1">
    <property type="nucleotide sequence ID" value="NZ_JAOCQF010000002.1"/>
</dbReference>
<dbReference type="Pfam" id="PF20107">
    <property type="entry name" value="DUF6497"/>
    <property type="match status" value="1"/>
</dbReference>